<keyword evidence="2" id="KW-1185">Reference proteome</keyword>
<organism evidence="1 2">
    <name type="scientific">Arenibacter aquaticus</name>
    <dbReference type="NCBI Taxonomy" id="2489054"/>
    <lineage>
        <taxon>Bacteria</taxon>
        <taxon>Pseudomonadati</taxon>
        <taxon>Bacteroidota</taxon>
        <taxon>Flavobacteriia</taxon>
        <taxon>Flavobacteriales</taxon>
        <taxon>Flavobacteriaceae</taxon>
        <taxon>Arenibacter</taxon>
    </lineage>
</organism>
<gene>
    <name evidence="1" type="ORF">EHW67_17280</name>
</gene>
<accession>A0A3S0D315</accession>
<protein>
    <submittedName>
        <fullName evidence="1">DUF1853 family protein</fullName>
    </submittedName>
</protein>
<proteinExistence type="predicted"/>
<sequence length="271" mass="32057">MNQENLSYFKSFVETPPLWSGQYDSLSQFVFPDIDFTSLNVKRIPPHLRLGHKIEHIFLQLIQHSEQFRLIGHNIPVRRNKISLGEIDFIIQDIENQSYIHIELTYKFYLLRKEKSALEYNLIGPNQRDSFYLKKEKIKNRQIPLLKTPEAIEALKAHGIALNEISHRVCFKSQIFIPFSDHNVALAPFNTQCIAGKYLSYKEFDSMPFASSHYYIPSKQEWLLTPHDQVPWLNFNQVLQEMTNKWSNNISTMLWVRDNKAEIGKLFLVWW</sequence>
<dbReference type="AlphaFoldDB" id="A0A3S0D315"/>
<dbReference type="InterPro" id="IPR015003">
    <property type="entry name" value="DUF1853"/>
</dbReference>
<reference evidence="1 2" key="1">
    <citation type="submission" date="2018-11" db="EMBL/GenBank/DDBJ databases">
        <title>Arenibacter aquaticus sp.nov., a marine bacterium isolated from surface seawater in the South China Sea.</title>
        <authorList>
            <person name="Guo J."/>
            <person name="Sun J."/>
        </authorList>
    </citation>
    <scope>NUCLEOTIDE SEQUENCE [LARGE SCALE GENOMIC DNA]</scope>
    <source>
        <strain evidence="1 2">GUO666</strain>
    </source>
</reference>
<evidence type="ECO:0000313" key="2">
    <source>
        <dbReference type="Proteomes" id="UP000267585"/>
    </source>
</evidence>
<name>A0A3S0D315_9FLAO</name>
<dbReference type="RefSeq" id="WP_126163640.1">
    <property type="nucleotide sequence ID" value="NZ_RQPJ01000021.1"/>
</dbReference>
<comment type="caution">
    <text evidence="1">The sequence shown here is derived from an EMBL/GenBank/DDBJ whole genome shotgun (WGS) entry which is preliminary data.</text>
</comment>
<dbReference type="EMBL" id="RQPJ01000021">
    <property type="protein sequence ID" value="RTE51955.1"/>
    <property type="molecule type" value="Genomic_DNA"/>
</dbReference>
<dbReference type="Proteomes" id="UP000267585">
    <property type="component" value="Unassembled WGS sequence"/>
</dbReference>
<dbReference type="Pfam" id="PF08907">
    <property type="entry name" value="DUF1853"/>
    <property type="match status" value="1"/>
</dbReference>
<dbReference type="OrthoDB" id="1466769at2"/>
<evidence type="ECO:0000313" key="1">
    <source>
        <dbReference type="EMBL" id="RTE51955.1"/>
    </source>
</evidence>